<dbReference type="PANTHER" id="PTHR11733">
    <property type="entry name" value="ZINC METALLOPROTEASE FAMILY M13 NEPRILYSIN-RELATED"/>
    <property type="match status" value="1"/>
</dbReference>
<dbReference type="InterPro" id="IPR024079">
    <property type="entry name" value="MetalloPept_cat_dom_sf"/>
</dbReference>
<dbReference type="CDD" id="cd08662">
    <property type="entry name" value="M13"/>
    <property type="match status" value="1"/>
</dbReference>
<protein>
    <submittedName>
        <fullName evidence="11">M13 family metallopeptidase</fullName>
    </submittedName>
</protein>
<evidence type="ECO:0000256" key="1">
    <source>
        <dbReference type="ARBA" id="ARBA00001947"/>
    </source>
</evidence>
<feature type="domain" description="Peptidase M13 C-terminal" evidence="9">
    <location>
        <begin position="493"/>
        <end position="689"/>
    </location>
</feature>
<dbReference type="InterPro" id="IPR018497">
    <property type="entry name" value="Peptidase_M13_C"/>
</dbReference>
<dbReference type="InterPro" id="IPR042089">
    <property type="entry name" value="Peptidase_M13_dom_2"/>
</dbReference>
<dbReference type="SUPFAM" id="SSF55486">
    <property type="entry name" value="Metalloproteases ('zincins'), catalytic domain"/>
    <property type="match status" value="1"/>
</dbReference>
<dbReference type="RefSeq" id="WP_377305222.1">
    <property type="nucleotide sequence ID" value="NZ_CP180191.1"/>
</dbReference>
<evidence type="ECO:0000259" key="9">
    <source>
        <dbReference type="Pfam" id="PF01431"/>
    </source>
</evidence>
<evidence type="ECO:0000313" key="11">
    <source>
        <dbReference type="EMBL" id="MFC3148883.1"/>
    </source>
</evidence>
<keyword evidence="3" id="KW-0645">Protease</keyword>
<dbReference type="PROSITE" id="PS51885">
    <property type="entry name" value="NEPRILYSIN"/>
    <property type="match status" value="1"/>
</dbReference>
<dbReference type="EMBL" id="JBHRTI010000010">
    <property type="protein sequence ID" value="MFC3148883.1"/>
    <property type="molecule type" value="Genomic_DNA"/>
</dbReference>
<name>A0ABV7H8Q4_9BURK</name>
<feature type="domain" description="Peptidase M13 N-terminal" evidence="10">
    <location>
        <begin position="63"/>
        <end position="441"/>
    </location>
</feature>
<evidence type="ECO:0000256" key="3">
    <source>
        <dbReference type="ARBA" id="ARBA00022670"/>
    </source>
</evidence>
<keyword evidence="8" id="KW-0732">Signal</keyword>
<comment type="cofactor">
    <cofactor evidence="1">
        <name>Zn(2+)</name>
        <dbReference type="ChEBI" id="CHEBI:29105"/>
    </cofactor>
</comment>
<organism evidence="11 12">
    <name type="scientific">Piscinibacterium candidicorallinum</name>
    <dbReference type="NCBI Taxonomy" id="1793872"/>
    <lineage>
        <taxon>Bacteria</taxon>
        <taxon>Pseudomonadati</taxon>
        <taxon>Pseudomonadota</taxon>
        <taxon>Betaproteobacteria</taxon>
        <taxon>Burkholderiales</taxon>
        <taxon>Piscinibacterium</taxon>
    </lineage>
</organism>
<keyword evidence="12" id="KW-1185">Reference proteome</keyword>
<evidence type="ECO:0000256" key="2">
    <source>
        <dbReference type="ARBA" id="ARBA00007357"/>
    </source>
</evidence>
<evidence type="ECO:0000313" key="12">
    <source>
        <dbReference type="Proteomes" id="UP001595556"/>
    </source>
</evidence>
<comment type="caution">
    <text evidence="11">The sequence shown here is derived from an EMBL/GenBank/DDBJ whole genome shotgun (WGS) entry which is preliminary data.</text>
</comment>
<dbReference type="Pfam" id="PF05649">
    <property type="entry name" value="Peptidase_M13_N"/>
    <property type="match status" value="1"/>
</dbReference>
<dbReference type="InterPro" id="IPR008753">
    <property type="entry name" value="Peptidase_M13_N"/>
</dbReference>
<evidence type="ECO:0000256" key="6">
    <source>
        <dbReference type="ARBA" id="ARBA00022833"/>
    </source>
</evidence>
<dbReference type="InterPro" id="IPR000718">
    <property type="entry name" value="Peptidase_M13"/>
</dbReference>
<keyword evidence="4" id="KW-0479">Metal-binding</keyword>
<dbReference type="Proteomes" id="UP001595556">
    <property type="component" value="Unassembled WGS sequence"/>
</dbReference>
<comment type="similarity">
    <text evidence="2">Belongs to the peptidase M13 family.</text>
</comment>
<gene>
    <name evidence="11" type="ORF">ACFOEN_14735</name>
</gene>
<dbReference type="Pfam" id="PF01431">
    <property type="entry name" value="Peptidase_M13"/>
    <property type="match status" value="1"/>
</dbReference>
<dbReference type="PRINTS" id="PR00786">
    <property type="entry name" value="NEPRILYSIN"/>
</dbReference>
<evidence type="ECO:0000259" key="10">
    <source>
        <dbReference type="Pfam" id="PF05649"/>
    </source>
</evidence>
<reference evidence="12" key="1">
    <citation type="journal article" date="2019" name="Int. J. Syst. Evol. Microbiol.">
        <title>The Global Catalogue of Microorganisms (GCM) 10K type strain sequencing project: providing services to taxonomists for standard genome sequencing and annotation.</title>
        <authorList>
            <consortium name="The Broad Institute Genomics Platform"/>
            <consortium name="The Broad Institute Genome Sequencing Center for Infectious Disease"/>
            <person name="Wu L."/>
            <person name="Ma J."/>
        </authorList>
    </citation>
    <scope>NUCLEOTIDE SEQUENCE [LARGE SCALE GENOMIC DNA]</scope>
    <source>
        <strain evidence="12">KCTC 52168</strain>
    </source>
</reference>
<evidence type="ECO:0000256" key="8">
    <source>
        <dbReference type="SAM" id="SignalP"/>
    </source>
</evidence>
<dbReference type="Gene3D" id="1.10.1380.10">
    <property type="entry name" value="Neutral endopeptidase , domain2"/>
    <property type="match status" value="1"/>
</dbReference>
<evidence type="ECO:0000256" key="5">
    <source>
        <dbReference type="ARBA" id="ARBA00022801"/>
    </source>
</evidence>
<keyword evidence="6" id="KW-0862">Zinc</keyword>
<keyword evidence="7" id="KW-0482">Metalloprotease</keyword>
<dbReference type="Gene3D" id="3.40.390.10">
    <property type="entry name" value="Collagenase (Catalytic Domain)"/>
    <property type="match status" value="1"/>
</dbReference>
<accession>A0ABV7H8Q4</accession>
<feature type="signal peptide" evidence="8">
    <location>
        <begin position="1"/>
        <end position="26"/>
    </location>
</feature>
<proteinExistence type="inferred from homology"/>
<keyword evidence="5" id="KW-0378">Hydrolase</keyword>
<dbReference type="PANTHER" id="PTHR11733:SF167">
    <property type="entry name" value="FI17812P1-RELATED"/>
    <property type="match status" value="1"/>
</dbReference>
<feature type="chain" id="PRO_5047263523" evidence="8">
    <location>
        <begin position="27"/>
        <end position="697"/>
    </location>
</feature>
<evidence type="ECO:0000256" key="4">
    <source>
        <dbReference type="ARBA" id="ARBA00022723"/>
    </source>
</evidence>
<sequence length="697" mass="76338">MKRALGLRPLASALLSVLCVTLPAHAPLAQGQSAASAASAAAQSAGTPRSGIELQWIDRSVRPQDDLFRFVNGKWLASTPIPADRDSMGTFIKLRDESDANVRKLIEELAAKPQAAGSESAKIAAYWTSFMDEAGIERAGIAPLRPLLAEVDAVKTPADLATLFGRWQGLAESPLSLRVRADAENPTVYAAFAWQSGLGLGNRNFYLAEGERFANARTAYVKYLETVFGLIGDKTPAQSAAAVLALETEIARAHWEPARLRNPRAVYNPMTLDELRATAPQLPWAELLAGAGLQATAQNKISLGQKDYAATLGKLMSEQPLAAWQAYARARLVDATVQVLPKAFRDASFTLRGRTLTGLEAERARWQLAIAEINSALGFAVGKQYVERHFPPAARARMMTMVNNLMRAYGESIDGLTWMGPATKDEARKKLAAISTKIGYPDVWRDYTALEVRAGDALGNRIRAARFDYARTTSRVGKTVDRTEWGMTPQTVNAYYNPSGNEIVFPAAILQPPFFDLNADDAVNYGAIGGVIGHEIGHGFDDQGSQYDAVGRLRNWWTAEDRKAFEALGLRLVEQYNAYEPVPGQRVNGRVALGENIADLSGLQIAYRAYKLSLAGKPAAVIDGFTGEQRFFIGWAQAWRSKTRPERMIQRMQAGPHSPEEFRANGVVKNHDGFQAAFGTKDGDKLFKPVDQRIRIW</sequence>
<evidence type="ECO:0000256" key="7">
    <source>
        <dbReference type="ARBA" id="ARBA00023049"/>
    </source>
</evidence>